<reference evidence="3" key="1">
    <citation type="submission" date="2020-02" db="EMBL/GenBank/DDBJ databases">
        <authorList>
            <person name="Scholz U."/>
            <person name="Mascher M."/>
            <person name="Fiebig A."/>
        </authorList>
    </citation>
    <scope>NUCLEOTIDE SEQUENCE</scope>
</reference>
<evidence type="ECO:0000256" key="2">
    <source>
        <dbReference type="SAM" id="Phobius"/>
    </source>
</evidence>
<gene>
    <name evidence="3" type="ORF">SI8410_08011031</name>
</gene>
<feature type="transmembrane region" description="Helical" evidence="2">
    <location>
        <begin position="43"/>
        <end position="67"/>
    </location>
</feature>
<dbReference type="EMBL" id="LR746271">
    <property type="protein sequence ID" value="CAA7400353.1"/>
    <property type="molecule type" value="Genomic_DNA"/>
</dbReference>
<sequence>MAPGEGRGGDLCVYLVSCVLLLAIVSGGAFLAVYIALPASDATAWFLVAGMVLVSTPWVFWTATCLYRALSMRRATRGGGADRPPAGRPAGGGGRATVAMVAQEDAAVDYPGGARRVRFGGAIVLGGSQEAPPGVAPPEDEGGSAAAAAAADGSSHTSHESELPLFMSS</sequence>
<evidence type="ECO:0000313" key="4">
    <source>
        <dbReference type="Proteomes" id="UP000663760"/>
    </source>
</evidence>
<feature type="region of interest" description="Disordered" evidence="1">
    <location>
        <begin position="76"/>
        <end position="95"/>
    </location>
</feature>
<dbReference type="AlphaFoldDB" id="A0A7I8KRA3"/>
<dbReference type="PANTHER" id="PTHR34964">
    <property type="entry name" value="MEMBRANE LIPOPROTEIN-RELATED"/>
    <property type="match status" value="1"/>
</dbReference>
<dbReference type="Proteomes" id="UP000663760">
    <property type="component" value="Chromosome 8"/>
</dbReference>
<proteinExistence type="predicted"/>
<keyword evidence="4" id="KW-1185">Reference proteome</keyword>
<feature type="compositionally biased region" description="Low complexity" evidence="1">
    <location>
        <begin position="143"/>
        <end position="155"/>
    </location>
</feature>
<feature type="transmembrane region" description="Helical" evidence="2">
    <location>
        <begin position="12"/>
        <end position="37"/>
    </location>
</feature>
<feature type="region of interest" description="Disordered" evidence="1">
    <location>
        <begin position="128"/>
        <end position="169"/>
    </location>
</feature>
<organism evidence="3 4">
    <name type="scientific">Spirodela intermedia</name>
    <name type="common">Intermediate duckweed</name>
    <dbReference type="NCBI Taxonomy" id="51605"/>
    <lineage>
        <taxon>Eukaryota</taxon>
        <taxon>Viridiplantae</taxon>
        <taxon>Streptophyta</taxon>
        <taxon>Embryophyta</taxon>
        <taxon>Tracheophyta</taxon>
        <taxon>Spermatophyta</taxon>
        <taxon>Magnoliopsida</taxon>
        <taxon>Liliopsida</taxon>
        <taxon>Araceae</taxon>
        <taxon>Lemnoideae</taxon>
        <taxon>Spirodela</taxon>
    </lineage>
</organism>
<evidence type="ECO:0000256" key="1">
    <source>
        <dbReference type="SAM" id="MobiDB-lite"/>
    </source>
</evidence>
<protein>
    <submittedName>
        <fullName evidence="3">Uncharacterized protein</fullName>
    </submittedName>
</protein>
<dbReference type="OrthoDB" id="784693at2759"/>
<accession>A0A7I8KRA3</accession>
<evidence type="ECO:0000313" key="3">
    <source>
        <dbReference type="EMBL" id="CAA7400353.1"/>
    </source>
</evidence>
<name>A0A7I8KRA3_SPIIN</name>
<keyword evidence="2" id="KW-0812">Transmembrane</keyword>
<keyword evidence="2" id="KW-1133">Transmembrane helix</keyword>
<dbReference type="PANTHER" id="PTHR34964:SF1">
    <property type="entry name" value="MEMBRANE LIPOPROTEIN"/>
    <property type="match status" value="1"/>
</dbReference>
<keyword evidence="2" id="KW-0472">Membrane</keyword>